<accession>A0A926F8V7</accession>
<sequence length="91" mass="10261">MMEIGGYFNLELSSRGSFLHCDGNCLNTGGNALEYILSSLPRISRLWIPYFTCDAIMEPITRLKVPHSFYSINEGLEIAGELTMRMITLLI</sequence>
<keyword evidence="2" id="KW-1185">Reference proteome</keyword>
<dbReference type="AlphaFoldDB" id="A0A926F8V7"/>
<comment type="caution">
    <text evidence="1">The sequence shown here is derived from an EMBL/GenBank/DDBJ whole genome shotgun (WGS) entry which is preliminary data.</text>
</comment>
<reference evidence="1" key="1">
    <citation type="submission" date="2020-08" db="EMBL/GenBank/DDBJ databases">
        <title>Genome public.</title>
        <authorList>
            <person name="Liu C."/>
            <person name="Sun Q."/>
        </authorList>
    </citation>
    <scope>NUCLEOTIDE SEQUENCE</scope>
    <source>
        <strain evidence="1">N12</strain>
    </source>
</reference>
<organism evidence="1 2">
    <name type="scientific">Jilunia laotingensis</name>
    <dbReference type="NCBI Taxonomy" id="2763675"/>
    <lineage>
        <taxon>Bacteria</taxon>
        <taxon>Pseudomonadati</taxon>
        <taxon>Bacteroidota</taxon>
        <taxon>Bacteroidia</taxon>
        <taxon>Bacteroidales</taxon>
        <taxon>Bacteroidaceae</taxon>
        <taxon>Jilunia</taxon>
    </lineage>
</organism>
<gene>
    <name evidence="1" type="ORF">H8744_12130</name>
</gene>
<evidence type="ECO:0000313" key="2">
    <source>
        <dbReference type="Proteomes" id="UP000651085"/>
    </source>
</evidence>
<dbReference type="EMBL" id="JACRTF010000001">
    <property type="protein sequence ID" value="MBC8593980.1"/>
    <property type="molecule type" value="Genomic_DNA"/>
</dbReference>
<evidence type="ECO:0000313" key="1">
    <source>
        <dbReference type="EMBL" id="MBC8593980.1"/>
    </source>
</evidence>
<dbReference type="RefSeq" id="WP_262435086.1">
    <property type="nucleotide sequence ID" value="NZ_JACRTF010000001.1"/>
</dbReference>
<protein>
    <submittedName>
        <fullName evidence="1">Uncharacterized protein</fullName>
    </submittedName>
</protein>
<dbReference type="Proteomes" id="UP000651085">
    <property type="component" value="Unassembled WGS sequence"/>
</dbReference>
<name>A0A926F8V7_9BACT</name>
<proteinExistence type="predicted"/>